<dbReference type="AlphaFoldDB" id="A0A067CVZ2"/>
<gene>
    <name evidence="2" type="ORF">SPRG_02242</name>
</gene>
<dbReference type="OrthoDB" id="66163at2759"/>
<feature type="transmembrane region" description="Helical" evidence="1">
    <location>
        <begin position="383"/>
        <end position="401"/>
    </location>
</feature>
<evidence type="ECO:0000313" key="3">
    <source>
        <dbReference type="Proteomes" id="UP000030745"/>
    </source>
</evidence>
<feature type="transmembrane region" description="Helical" evidence="1">
    <location>
        <begin position="509"/>
        <end position="528"/>
    </location>
</feature>
<dbReference type="VEuPathDB" id="FungiDB:SPRG_02242"/>
<sequence length="656" mass="74588">MGLDADVPLTWHRVLLACSSYVLFFTDIPRSGFGFKTLPKGYHAATETLYANFGPYSYPIMTMTKQADGSVTGSVPLAKVWSYKFDTCSLGLRTVVSQRNVSGWDPCLLYASECTGDMLLPGEVFIMLENVARTIQHMPSQSWRIYFNFVDIINDMFAFGTFKERDWRTLRTHYIPSPDVNVCAVDYATRPYFCEQPWTDFGALGVPGMTSIVDDIQRRMALAANASDARTQRVDMAFVEAIDDLRPWDGGLARTSLSPFDVITLLRVQNCSDPARALNCSTVELTDHRYEGGFGSTDTLRYYKLLFYLRLFGQLYNIGRAIALFVGCYAARAVEASYKNASLQRRLYAALTMYLRIPAQVVIYGSWFPVLLFATAHLIDAPFLYFTIFIDLATINGTYYLDAEKVYTFSILLTCHMRNVWLLSLVTKGMLLLMDPRHPHGILGVRGYLLPLVSFFSILFEIRLKALRNTELLHVLPSVPSASTQLLRGLHSVPSNYRYWGVYSDVKTLSLSFVAIFILGRLLLRLALTFQTDVPYTLLRYCNRTMFSTAWHAPLDGLRSTSLHRVHTQADLASQRCSRNRLMHVTWMTDPIQYLCLLWNQPIVYVYKSKTSAARVHHVFSPRELQTKDPTLHATLDCVGEALLLDLPWAQRIQCY</sequence>
<dbReference type="Proteomes" id="UP000030745">
    <property type="component" value="Unassembled WGS sequence"/>
</dbReference>
<evidence type="ECO:0000313" key="2">
    <source>
        <dbReference type="EMBL" id="KDO33435.1"/>
    </source>
</evidence>
<evidence type="ECO:0000256" key="1">
    <source>
        <dbReference type="SAM" id="Phobius"/>
    </source>
</evidence>
<feature type="transmembrane region" description="Helical" evidence="1">
    <location>
        <begin position="354"/>
        <end position="376"/>
    </location>
</feature>
<keyword evidence="1" id="KW-1133">Transmembrane helix</keyword>
<dbReference type="RefSeq" id="XP_012196181.1">
    <property type="nucleotide sequence ID" value="XM_012340791.1"/>
</dbReference>
<keyword evidence="1" id="KW-0812">Transmembrane</keyword>
<feature type="transmembrane region" description="Helical" evidence="1">
    <location>
        <begin position="447"/>
        <end position="464"/>
    </location>
</feature>
<feature type="transmembrane region" description="Helical" evidence="1">
    <location>
        <begin position="311"/>
        <end position="334"/>
    </location>
</feature>
<dbReference type="KEGG" id="spar:SPRG_02242"/>
<dbReference type="EMBL" id="KK583193">
    <property type="protein sequence ID" value="KDO33435.1"/>
    <property type="molecule type" value="Genomic_DNA"/>
</dbReference>
<reference evidence="2 3" key="1">
    <citation type="journal article" date="2013" name="PLoS Genet.">
        <title>Distinctive expansion of potential virulence genes in the genome of the oomycete fish pathogen Saprolegnia parasitica.</title>
        <authorList>
            <person name="Jiang R.H."/>
            <person name="de Bruijn I."/>
            <person name="Haas B.J."/>
            <person name="Belmonte R."/>
            <person name="Lobach L."/>
            <person name="Christie J."/>
            <person name="van den Ackerveken G."/>
            <person name="Bottin A."/>
            <person name="Bulone V."/>
            <person name="Diaz-Moreno S.M."/>
            <person name="Dumas B."/>
            <person name="Fan L."/>
            <person name="Gaulin E."/>
            <person name="Govers F."/>
            <person name="Grenville-Briggs L.J."/>
            <person name="Horner N.R."/>
            <person name="Levin J.Z."/>
            <person name="Mammella M."/>
            <person name="Meijer H.J."/>
            <person name="Morris P."/>
            <person name="Nusbaum C."/>
            <person name="Oome S."/>
            <person name="Phillips A.J."/>
            <person name="van Rooyen D."/>
            <person name="Rzeszutek E."/>
            <person name="Saraiva M."/>
            <person name="Secombes C.J."/>
            <person name="Seidl M.F."/>
            <person name="Snel B."/>
            <person name="Stassen J.H."/>
            <person name="Sykes S."/>
            <person name="Tripathy S."/>
            <person name="van den Berg H."/>
            <person name="Vega-Arreguin J.C."/>
            <person name="Wawra S."/>
            <person name="Young S.K."/>
            <person name="Zeng Q."/>
            <person name="Dieguez-Uribeondo J."/>
            <person name="Russ C."/>
            <person name="Tyler B.M."/>
            <person name="van West P."/>
        </authorList>
    </citation>
    <scope>NUCLEOTIDE SEQUENCE [LARGE SCALE GENOMIC DNA]</scope>
    <source>
        <strain evidence="2 3">CBS 223.65</strain>
    </source>
</reference>
<keyword evidence="3" id="KW-1185">Reference proteome</keyword>
<accession>A0A067CVZ2</accession>
<protein>
    <submittedName>
        <fullName evidence="2">Uncharacterized protein</fullName>
    </submittedName>
</protein>
<organism evidence="2 3">
    <name type="scientific">Saprolegnia parasitica (strain CBS 223.65)</name>
    <dbReference type="NCBI Taxonomy" id="695850"/>
    <lineage>
        <taxon>Eukaryota</taxon>
        <taxon>Sar</taxon>
        <taxon>Stramenopiles</taxon>
        <taxon>Oomycota</taxon>
        <taxon>Saprolegniomycetes</taxon>
        <taxon>Saprolegniales</taxon>
        <taxon>Saprolegniaceae</taxon>
        <taxon>Saprolegnia</taxon>
    </lineage>
</organism>
<dbReference type="GeneID" id="24124803"/>
<feature type="transmembrane region" description="Helical" evidence="1">
    <location>
        <begin position="407"/>
        <end position="426"/>
    </location>
</feature>
<name>A0A067CVZ2_SAPPC</name>
<keyword evidence="1" id="KW-0472">Membrane</keyword>
<proteinExistence type="predicted"/>